<gene>
    <name evidence="1" type="ORF">LCGC14_2313930</name>
</gene>
<dbReference type="EMBL" id="LAZR01032903">
    <property type="protein sequence ID" value="KKL49597.1"/>
    <property type="molecule type" value="Genomic_DNA"/>
</dbReference>
<dbReference type="AlphaFoldDB" id="A0A0F9FEN2"/>
<sequence>MVDFPKPVDPFEHVRIPEIKTSTEEEKNKKPLVQKPVSKKLFVYLSFLKILSNLLNTFTKKTAKDLDGTPLHKEILT</sequence>
<organism evidence="1">
    <name type="scientific">marine sediment metagenome</name>
    <dbReference type="NCBI Taxonomy" id="412755"/>
    <lineage>
        <taxon>unclassified sequences</taxon>
        <taxon>metagenomes</taxon>
        <taxon>ecological metagenomes</taxon>
    </lineage>
</organism>
<proteinExistence type="predicted"/>
<accession>A0A0F9FEN2</accession>
<protein>
    <submittedName>
        <fullName evidence="1">Uncharacterized protein</fullName>
    </submittedName>
</protein>
<name>A0A0F9FEN2_9ZZZZ</name>
<reference evidence="1" key="1">
    <citation type="journal article" date="2015" name="Nature">
        <title>Complex archaea that bridge the gap between prokaryotes and eukaryotes.</title>
        <authorList>
            <person name="Spang A."/>
            <person name="Saw J.H."/>
            <person name="Jorgensen S.L."/>
            <person name="Zaremba-Niedzwiedzka K."/>
            <person name="Martijn J."/>
            <person name="Lind A.E."/>
            <person name="van Eijk R."/>
            <person name="Schleper C."/>
            <person name="Guy L."/>
            <person name="Ettema T.J."/>
        </authorList>
    </citation>
    <scope>NUCLEOTIDE SEQUENCE</scope>
</reference>
<evidence type="ECO:0000313" key="1">
    <source>
        <dbReference type="EMBL" id="KKL49597.1"/>
    </source>
</evidence>
<feature type="non-terminal residue" evidence="1">
    <location>
        <position position="77"/>
    </location>
</feature>
<comment type="caution">
    <text evidence="1">The sequence shown here is derived from an EMBL/GenBank/DDBJ whole genome shotgun (WGS) entry which is preliminary data.</text>
</comment>